<keyword evidence="2" id="KW-1185">Reference proteome</keyword>
<dbReference type="SUPFAM" id="SSF48208">
    <property type="entry name" value="Six-hairpin glycosidases"/>
    <property type="match status" value="1"/>
</dbReference>
<accession>A0A917D4U0</accession>
<organism evidence="1 2">
    <name type="scientific">Paenibacillus abyssi</name>
    <dbReference type="NCBI Taxonomy" id="1340531"/>
    <lineage>
        <taxon>Bacteria</taxon>
        <taxon>Bacillati</taxon>
        <taxon>Bacillota</taxon>
        <taxon>Bacilli</taxon>
        <taxon>Bacillales</taxon>
        <taxon>Paenibacillaceae</taxon>
        <taxon>Paenibacillus</taxon>
    </lineage>
</organism>
<dbReference type="GO" id="GO:0005975">
    <property type="term" value="P:carbohydrate metabolic process"/>
    <property type="evidence" value="ECO:0007669"/>
    <property type="project" value="InterPro"/>
</dbReference>
<dbReference type="InterPro" id="IPR008928">
    <property type="entry name" value="6-hairpin_glycosidase_sf"/>
</dbReference>
<evidence type="ECO:0000313" key="2">
    <source>
        <dbReference type="Proteomes" id="UP000644756"/>
    </source>
</evidence>
<reference evidence="1" key="1">
    <citation type="journal article" date="2014" name="Int. J. Syst. Evol. Microbiol.">
        <title>Complete genome sequence of Corynebacterium casei LMG S-19264T (=DSM 44701T), isolated from a smear-ripened cheese.</title>
        <authorList>
            <consortium name="US DOE Joint Genome Institute (JGI-PGF)"/>
            <person name="Walter F."/>
            <person name="Albersmeier A."/>
            <person name="Kalinowski J."/>
            <person name="Ruckert C."/>
        </authorList>
    </citation>
    <scope>NUCLEOTIDE SEQUENCE</scope>
    <source>
        <strain evidence="1">CGMCC 1.12987</strain>
    </source>
</reference>
<dbReference type="AlphaFoldDB" id="A0A917D4U0"/>
<dbReference type="RefSeq" id="WP_188531566.1">
    <property type="nucleotide sequence ID" value="NZ_BMGR01000008.1"/>
</dbReference>
<dbReference type="Gene3D" id="1.50.10.20">
    <property type="match status" value="1"/>
</dbReference>
<protein>
    <submittedName>
        <fullName evidence="1">Uncharacterized protein</fullName>
    </submittedName>
</protein>
<comment type="caution">
    <text evidence="1">The sequence shown here is derived from an EMBL/GenBank/DDBJ whole genome shotgun (WGS) entry which is preliminary data.</text>
</comment>
<reference evidence="1" key="2">
    <citation type="submission" date="2020-09" db="EMBL/GenBank/DDBJ databases">
        <authorList>
            <person name="Sun Q."/>
            <person name="Zhou Y."/>
        </authorList>
    </citation>
    <scope>NUCLEOTIDE SEQUENCE</scope>
    <source>
        <strain evidence="1">CGMCC 1.12987</strain>
    </source>
</reference>
<evidence type="ECO:0000313" key="1">
    <source>
        <dbReference type="EMBL" id="GGG08605.1"/>
    </source>
</evidence>
<gene>
    <name evidence="1" type="ORF">GCM10010916_26840</name>
</gene>
<proteinExistence type="predicted"/>
<name>A0A917D4U0_9BACL</name>
<dbReference type="EMBL" id="BMGR01000008">
    <property type="protein sequence ID" value="GGG08605.1"/>
    <property type="molecule type" value="Genomic_DNA"/>
</dbReference>
<sequence length="779" mass="88503">MGNQLMLNMLEQSSGYAPEFKLQGTAGGLRVLHVPQPASVELWTVGASKEEITEHAVMYSSVVERGDGYLCEAELAAGEISCKIIDEWVRTADDTWQVNRKLSVLQGAEKTGFRLRFDAVTALQEEMDFTDLRYFAPPALYDKNDLDEDGVEDYLSTQDLMYREDRLNMLAVTAYDEKRKVSMSLMRADQPAYDSVPDRPDKERLFLQRTDIGSLGVWTAPNAEKQMSLRAAYPFFEGRCHALYMKERPDWGSFWPAETGETLKVSYAIRVEMKDKFIDAIWSAYTRRMKDLDSTPVPLPASAEKLNEYRLEALDRYYIEKGEDEDPNMPAGYALNCHPQNGIQLSNIIQFGFTGQNILSAYNSLRFGLDNGKTDYVEKAQKVVDFFVNKAHLPETGMFYNLYSVEKKSFDFWWTGLLLPLAYAEGERLVELMGPLYEHREFVIKALREKQGSYLRCMNEDVHALLLIYAFEKSQGRENKEWLEAARRYADFLLKTQETDGSWYRAYDIDGKAITDPPIWFGTTIYEQKSSTATSVPLLVELYEITGEGRYLEAAKKAGRFVRETIVAGIKFNGGIHDSIYAKGQLIDNESIYFPMIALLALYKATKDQYFLEGAHDAAKLNASWTVLWDVPLPEESTLARFGFRSTGIGACDTPGAGYVHPFELSGVAEMVEIAGFTGDKDLLKVAELLWHGCNQTVATPEKDWGYAYTGLQEEGYLISWWAWDDPMFGDTGFGKRWKGEGNKTCFPWIPAVAVHCYWKLYDQFGTADFALIKEKVAK</sequence>
<dbReference type="Proteomes" id="UP000644756">
    <property type="component" value="Unassembled WGS sequence"/>
</dbReference>